<keyword evidence="4" id="KW-0564">Palmitate</keyword>
<comment type="caution">
    <text evidence="8">The sequence shown here is derived from an EMBL/GenBank/DDBJ whole genome shotgun (WGS) entry which is preliminary data.</text>
</comment>
<dbReference type="EMBL" id="JAYERP010000001">
    <property type="protein sequence ID" value="MEA3572142.1"/>
    <property type="molecule type" value="Genomic_DNA"/>
</dbReference>
<keyword evidence="5" id="KW-0449">Lipoprotein</keyword>
<keyword evidence="9" id="KW-1185">Reference proteome</keyword>
<evidence type="ECO:0000256" key="5">
    <source>
        <dbReference type="ARBA" id="ARBA00023288"/>
    </source>
</evidence>
<evidence type="ECO:0000256" key="4">
    <source>
        <dbReference type="ARBA" id="ARBA00023139"/>
    </source>
</evidence>
<reference evidence="8 9" key="1">
    <citation type="submission" date="2023-12" db="EMBL/GenBank/DDBJ databases">
        <title>Whole genome sequencing of Paenibacillus phoenicis isolated from the Phoenix Mars Lander spacecraft assembly facility.</title>
        <authorList>
            <person name="Garcia A."/>
            <person name="Venkateswaran K."/>
        </authorList>
    </citation>
    <scope>NUCLEOTIDE SEQUENCE [LARGE SCALE GENOMIC DNA]</scope>
    <source>
        <strain evidence="8 9">3PO2SA</strain>
    </source>
</reference>
<keyword evidence="1" id="KW-1003">Cell membrane</keyword>
<feature type="chain" id="PRO_5046551543" evidence="7">
    <location>
        <begin position="25"/>
        <end position="541"/>
    </location>
</feature>
<feature type="signal peptide" evidence="7">
    <location>
        <begin position="1"/>
        <end position="24"/>
    </location>
</feature>
<dbReference type="InterPro" id="IPR006059">
    <property type="entry name" value="SBP"/>
</dbReference>
<dbReference type="InterPro" id="IPR050490">
    <property type="entry name" value="Bact_solute-bd_prot1"/>
</dbReference>
<keyword evidence="3" id="KW-0472">Membrane</keyword>
<evidence type="ECO:0000256" key="3">
    <source>
        <dbReference type="ARBA" id="ARBA00023136"/>
    </source>
</evidence>
<feature type="compositionally biased region" description="Low complexity" evidence="6">
    <location>
        <begin position="32"/>
        <end position="45"/>
    </location>
</feature>
<feature type="region of interest" description="Disordered" evidence="6">
    <location>
        <begin position="29"/>
        <end position="59"/>
    </location>
</feature>
<evidence type="ECO:0000256" key="1">
    <source>
        <dbReference type="ARBA" id="ARBA00022475"/>
    </source>
</evidence>
<dbReference type="PROSITE" id="PS51257">
    <property type="entry name" value="PROKAR_LIPOPROTEIN"/>
    <property type="match status" value="1"/>
</dbReference>
<dbReference type="SUPFAM" id="SSF53850">
    <property type="entry name" value="Periplasmic binding protein-like II"/>
    <property type="match status" value="1"/>
</dbReference>
<sequence length="541" mass="59821">MRKPFRSSMFALVALVMAASFALAGCGGGGSNSSSSGNGKDSGGNTTATNNAKESAPKGERITLKVELFDRNNTPAGEPPITDNFMTQYIQKSFGDPNNIDVEFVTVPRAEEVDKLNVLMASGSAPDIVFTYSKPTVQNYVKSGGLTDLGPLIDQYGPNLKKVLEPSLPYGVFDGKQYVIPALRVIQAQSTTFIRKDWLDQLNLPLPQTTEEFVNAMRAFKEKDPGKTGGKVIPYSYIDVFHMMPLVNSFWKWDEITDRDLYSVPRWLQPGSKDGYRLLNQMYNEGLIDPDFALSDDFSQAFAQQVVNSIAGAGTPNTNEPVYNGYYANLKANNPDAVLEAIDPFSTPDGKHPKPVYDPIGAYIMVPATSKNAEAAVKYLNWMADPSNILVLQNGEEGVSYEMSEDGLPVLLNTPEAQNLLYNYYDYCIILNGKYISTEDPNKNIAANAFDPDFKDFTVKSIQVGTNDGYTLPRVDIAVDAEIKYAKILEDFEKEMLAKIVTAKPDQFDKVYDQKVEEYMAMGGKAVMEGKQAAYDEFYKK</sequence>
<evidence type="ECO:0000256" key="2">
    <source>
        <dbReference type="ARBA" id="ARBA00022729"/>
    </source>
</evidence>
<dbReference type="Pfam" id="PF01547">
    <property type="entry name" value="SBP_bac_1"/>
    <property type="match status" value="1"/>
</dbReference>
<evidence type="ECO:0000256" key="7">
    <source>
        <dbReference type="SAM" id="SignalP"/>
    </source>
</evidence>
<dbReference type="Proteomes" id="UP001292216">
    <property type="component" value="Unassembled WGS sequence"/>
</dbReference>
<proteinExistence type="predicted"/>
<name>A0ABU5PQP5_9BACL</name>
<accession>A0ABU5PQP5</accession>
<evidence type="ECO:0000256" key="6">
    <source>
        <dbReference type="SAM" id="MobiDB-lite"/>
    </source>
</evidence>
<dbReference type="PANTHER" id="PTHR43649">
    <property type="entry name" value="ARABINOSE-BINDING PROTEIN-RELATED"/>
    <property type="match status" value="1"/>
</dbReference>
<evidence type="ECO:0000313" key="8">
    <source>
        <dbReference type="EMBL" id="MEA3572142.1"/>
    </source>
</evidence>
<organism evidence="8 9">
    <name type="scientific">Paenibacillus phoenicis</name>
    <dbReference type="NCBI Taxonomy" id="554117"/>
    <lineage>
        <taxon>Bacteria</taxon>
        <taxon>Bacillati</taxon>
        <taxon>Bacillota</taxon>
        <taxon>Bacilli</taxon>
        <taxon>Bacillales</taxon>
        <taxon>Paenibacillaceae</taxon>
        <taxon>Paenibacillus</taxon>
    </lineage>
</organism>
<evidence type="ECO:0000313" key="9">
    <source>
        <dbReference type="Proteomes" id="UP001292216"/>
    </source>
</evidence>
<gene>
    <name evidence="8" type="ORF">U9M73_19655</name>
</gene>
<protein>
    <submittedName>
        <fullName evidence="8">Extracellular solute-binding protein</fullName>
    </submittedName>
</protein>
<keyword evidence="2 7" id="KW-0732">Signal</keyword>
<dbReference type="RefSeq" id="WP_009223833.1">
    <property type="nucleotide sequence ID" value="NZ_CBCSKM010000002.1"/>
</dbReference>
<dbReference type="PANTHER" id="PTHR43649:SF33">
    <property type="entry name" value="POLYGALACTURONAN_RHAMNOGALACTURONAN-BINDING PROTEIN YTCQ"/>
    <property type="match status" value="1"/>
</dbReference>
<dbReference type="Gene3D" id="3.40.190.10">
    <property type="entry name" value="Periplasmic binding protein-like II"/>
    <property type="match status" value="2"/>
</dbReference>